<dbReference type="KEGG" id="bmx:BMS_1279"/>
<dbReference type="PRINTS" id="PR00139">
    <property type="entry name" value="ASNGLNASE"/>
</dbReference>
<dbReference type="InterPro" id="IPR006034">
    <property type="entry name" value="Asparaginase/glutaminase-like"/>
</dbReference>
<dbReference type="Proteomes" id="UP000008963">
    <property type="component" value="Chromosome"/>
</dbReference>
<evidence type="ECO:0000313" key="5">
    <source>
        <dbReference type="Proteomes" id="UP000008963"/>
    </source>
</evidence>
<evidence type="ECO:0000256" key="2">
    <source>
        <dbReference type="PIRSR" id="PIRSR001220-2"/>
    </source>
</evidence>
<feature type="binding site" evidence="2">
    <location>
        <begin position="99"/>
        <end position="100"/>
    </location>
    <ligand>
        <name>substrate</name>
    </ligand>
</feature>
<dbReference type="Pfam" id="PF00710">
    <property type="entry name" value="Asparaginase"/>
    <property type="match status" value="1"/>
</dbReference>
<dbReference type="SUPFAM" id="SSF53774">
    <property type="entry name" value="Glutaminase/Asparaginase"/>
    <property type="match status" value="1"/>
</dbReference>
<dbReference type="RefSeq" id="WP_014243936.1">
    <property type="nucleotide sequence ID" value="NC_016620.1"/>
</dbReference>
<dbReference type="EMBL" id="FQ312005">
    <property type="protein sequence ID" value="CBW26152.1"/>
    <property type="molecule type" value="Genomic_DNA"/>
</dbReference>
<sequence>MTADIENDVLNIAQDVIVLTTGGTIEKSYDEYDGSLENKDSIIKHIILQKLRMPYTKLHVHSILAKDSLNMTDYDRALVAKSLKVQLEKGWPIIVLHGTDTMAKTAEYCFEELKNITSPIVFTGAMKPMGFDDSDARQNVTEALLASKLLKPGVYISFHNRVFSVPGVRKNRDKKTFEAF</sequence>
<dbReference type="STRING" id="862908.BMS_1279"/>
<dbReference type="PIRSF" id="PIRSF001220">
    <property type="entry name" value="L-ASNase_gatD"/>
    <property type="match status" value="1"/>
</dbReference>
<protein>
    <submittedName>
        <fullName evidence="4">L-Asparaginase</fullName>
    </submittedName>
</protein>
<evidence type="ECO:0000256" key="1">
    <source>
        <dbReference type="PIRSR" id="PIRSR001220-1"/>
    </source>
</evidence>
<feature type="binding site" evidence="2">
    <location>
        <position position="68"/>
    </location>
    <ligand>
        <name>substrate</name>
    </ligand>
</feature>
<dbReference type="InterPro" id="IPR037152">
    <property type="entry name" value="L-asparaginase_N_sf"/>
</dbReference>
<reference evidence="5" key="1">
    <citation type="journal article" date="2013" name="ISME J.">
        <title>A small predatory core genome in the divergent marine Bacteriovorax marinus SJ and the terrestrial Bdellovibrio bacteriovorus.</title>
        <authorList>
            <person name="Crossman L.C."/>
            <person name="Chen H."/>
            <person name="Cerdeno-Tarraga A.M."/>
            <person name="Brooks K."/>
            <person name="Quail M.A."/>
            <person name="Pineiro S.A."/>
            <person name="Hobley L."/>
            <person name="Sockett R.E."/>
            <person name="Bentley S.D."/>
            <person name="Parkhill J."/>
            <person name="Williams H.N."/>
            <person name="Stine O.C."/>
        </authorList>
    </citation>
    <scope>NUCLEOTIDE SEQUENCE [LARGE SCALE GENOMIC DNA]</scope>
    <source>
        <strain evidence="5">ATCC BAA-682 / DSM 15412 / SJ</strain>
    </source>
</reference>
<feature type="active site" description="O-isoaspartyl threonine intermediate" evidence="1">
    <location>
        <position position="24"/>
    </location>
</feature>
<proteinExistence type="predicted"/>
<dbReference type="HOGENOM" id="CLU_019134_4_2_7"/>
<feature type="domain" description="L-asparaginase N-terminal" evidence="3">
    <location>
        <begin position="16"/>
        <end position="174"/>
    </location>
</feature>
<dbReference type="PROSITE" id="PS51732">
    <property type="entry name" value="ASN_GLN_ASE_3"/>
    <property type="match status" value="1"/>
</dbReference>
<organism evidence="4 5">
    <name type="scientific">Halobacteriovorax marinus (strain ATCC BAA-682 / DSM 15412 / SJ)</name>
    <name type="common">Bacteriovorax marinus</name>
    <dbReference type="NCBI Taxonomy" id="862908"/>
    <lineage>
        <taxon>Bacteria</taxon>
        <taxon>Pseudomonadati</taxon>
        <taxon>Bdellovibrionota</taxon>
        <taxon>Bacteriovoracia</taxon>
        <taxon>Bacteriovoracales</taxon>
        <taxon>Halobacteriovoraceae</taxon>
        <taxon>Halobacteriovorax</taxon>
    </lineage>
</organism>
<keyword evidence="5" id="KW-1185">Reference proteome</keyword>
<dbReference type="OrthoDB" id="5292396at2"/>
<dbReference type="AlphaFoldDB" id="E1WZ55"/>
<dbReference type="PATRIC" id="fig|862908.3.peg.1217"/>
<dbReference type="PANTHER" id="PTHR11707:SF28">
    <property type="entry name" value="60 KDA LYSOPHOSPHOLIPASE"/>
    <property type="match status" value="1"/>
</dbReference>
<dbReference type="PIRSF" id="PIRSF500176">
    <property type="entry name" value="L_ASNase"/>
    <property type="match status" value="1"/>
</dbReference>
<dbReference type="InterPro" id="IPR027474">
    <property type="entry name" value="L-asparaginase_N"/>
</dbReference>
<dbReference type="Gene3D" id="3.40.50.1170">
    <property type="entry name" value="L-asparaginase, N-terminal domain"/>
    <property type="match status" value="1"/>
</dbReference>
<accession>E1WZ55</accession>
<evidence type="ECO:0000313" key="4">
    <source>
        <dbReference type="EMBL" id="CBW26152.1"/>
    </source>
</evidence>
<dbReference type="InterPro" id="IPR036152">
    <property type="entry name" value="Asp/glu_Ase-like_sf"/>
</dbReference>
<dbReference type="eggNOG" id="COG0252">
    <property type="taxonomic scope" value="Bacteria"/>
</dbReference>
<dbReference type="PANTHER" id="PTHR11707">
    <property type="entry name" value="L-ASPARAGINASE"/>
    <property type="match status" value="1"/>
</dbReference>
<evidence type="ECO:0000259" key="3">
    <source>
        <dbReference type="Pfam" id="PF00710"/>
    </source>
</evidence>
<dbReference type="GO" id="GO:0004067">
    <property type="term" value="F:asparaginase activity"/>
    <property type="evidence" value="ECO:0007669"/>
    <property type="project" value="UniProtKB-UniRule"/>
</dbReference>
<name>E1WZ55_HALMS</name>
<gene>
    <name evidence="4" type="ordered locus">BMS_1279</name>
</gene>